<dbReference type="AlphaFoldDB" id="A0A7C1FVJ9"/>
<dbReference type="GO" id="GO:0005975">
    <property type="term" value="P:carbohydrate metabolic process"/>
    <property type="evidence" value="ECO:0007669"/>
    <property type="project" value="InterPro"/>
</dbReference>
<gene>
    <name evidence="4" type="ORF">ENQ20_18210</name>
</gene>
<organism evidence="4">
    <name type="scientific">Caldilinea aerophila</name>
    <dbReference type="NCBI Taxonomy" id="133453"/>
    <lineage>
        <taxon>Bacteria</taxon>
        <taxon>Bacillati</taxon>
        <taxon>Chloroflexota</taxon>
        <taxon>Caldilineae</taxon>
        <taxon>Caldilineales</taxon>
        <taxon>Caldilineaceae</taxon>
        <taxon>Caldilinea</taxon>
    </lineage>
</organism>
<dbReference type="InterPro" id="IPR011330">
    <property type="entry name" value="Glyco_hydro/deAcase_b/a-brl"/>
</dbReference>
<dbReference type="Pfam" id="PF01522">
    <property type="entry name" value="Polysacc_deac_1"/>
    <property type="match status" value="1"/>
</dbReference>
<protein>
    <submittedName>
        <fullName evidence="4">Polysaccharide deacetylase family protein</fullName>
    </submittedName>
</protein>
<dbReference type="PANTHER" id="PTHR34216:SF3">
    <property type="entry name" value="POLY-BETA-1,6-N-ACETYL-D-GLUCOSAMINE N-DEACETYLASE"/>
    <property type="match status" value="1"/>
</dbReference>
<dbReference type="GO" id="GO:0016810">
    <property type="term" value="F:hydrolase activity, acting on carbon-nitrogen (but not peptide) bonds"/>
    <property type="evidence" value="ECO:0007669"/>
    <property type="project" value="InterPro"/>
</dbReference>
<dbReference type="PROSITE" id="PS51677">
    <property type="entry name" value="NODB"/>
    <property type="match status" value="1"/>
</dbReference>
<dbReference type="InterPro" id="IPR051398">
    <property type="entry name" value="Polysacch_Deacetylase"/>
</dbReference>
<keyword evidence="2" id="KW-0732">Signal</keyword>
<name>A0A7C1FVJ9_9CHLR</name>
<dbReference type="CDD" id="cd10918">
    <property type="entry name" value="CE4_NodB_like_5s_6s"/>
    <property type="match status" value="1"/>
</dbReference>
<dbReference type="EMBL" id="DSMG01000191">
    <property type="protein sequence ID" value="HDX33395.1"/>
    <property type="molecule type" value="Genomic_DNA"/>
</dbReference>
<dbReference type="SUPFAM" id="SSF88713">
    <property type="entry name" value="Glycoside hydrolase/deacetylase"/>
    <property type="match status" value="1"/>
</dbReference>
<evidence type="ECO:0000256" key="2">
    <source>
        <dbReference type="ARBA" id="ARBA00022729"/>
    </source>
</evidence>
<dbReference type="PANTHER" id="PTHR34216">
    <property type="match status" value="1"/>
</dbReference>
<sequence>MYHYLSEPPPDADIYRRDLSVSPTLFAEHLDRMLAEGYVTVSLYQVIDALQRGAPLPDRPVVITFDDGYRDNYENAFPLLRERGMVATIFVITDFIDEQRPAYLTWDMAREMLAAGISIESHGRNHVSLAGKDDDYLVWQALGSLETIEYELGVRPRFISYPAGEYDRRTIEIFQSAHYWAGVTTRQGATLDNQRLFELPRVRVRNTTTADELIRLLSLDW</sequence>
<evidence type="ECO:0000259" key="3">
    <source>
        <dbReference type="PROSITE" id="PS51677"/>
    </source>
</evidence>
<proteinExistence type="predicted"/>
<dbReference type="InterPro" id="IPR002509">
    <property type="entry name" value="NODB_dom"/>
</dbReference>
<comment type="subcellular location">
    <subcellularLocation>
        <location evidence="1">Secreted</location>
    </subcellularLocation>
</comment>
<evidence type="ECO:0000256" key="1">
    <source>
        <dbReference type="ARBA" id="ARBA00004613"/>
    </source>
</evidence>
<dbReference type="Gene3D" id="3.20.20.370">
    <property type="entry name" value="Glycoside hydrolase/deacetylase"/>
    <property type="match status" value="1"/>
</dbReference>
<accession>A0A7C1FVJ9</accession>
<comment type="caution">
    <text evidence="4">The sequence shown here is derived from an EMBL/GenBank/DDBJ whole genome shotgun (WGS) entry which is preliminary data.</text>
</comment>
<feature type="domain" description="NodB homology" evidence="3">
    <location>
        <begin position="59"/>
        <end position="221"/>
    </location>
</feature>
<evidence type="ECO:0000313" key="4">
    <source>
        <dbReference type="EMBL" id="HDX33395.1"/>
    </source>
</evidence>
<dbReference type="GO" id="GO:0005576">
    <property type="term" value="C:extracellular region"/>
    <property type="evidence" value="ECO:0007669"/>
    <property type="project" value="UniProtKB-SubCell"/>
</dbReference>
<reference evidence="4" key="1">
    <citation type="journal article" date="2020" name="mSystems">
        <title>Genome- and Community-Level Interaction Insights into Carbon Utilization and Element Cycling Functions of Hydrothermarchaeota in Hydrothermal Sediment.</title>
        <authorList>
            <person name="Zhou Z."/>
            <person name="Liu Y."/>
            <person name="Xu W."/>
            <person name="Pan J."/>
            <person name="Luo Z.H."/>
            <person name="Li M."/>
        </authorList>
    </citation>
    <scope>NUCLEOTIDE SEQUENCE [LARGE SCALE GENOMIC DNA]</scope>
    <source>
        <strain evidence="4">SpSt-289</strain>
    </source>
</reference>